<organism evidence="3 4">
    <name type="scientific">Methylobacillus flagellatus (strain ATCC 51484 / DSM 6875 / VKM B-1610 / KT)</name>
    <dbReference type="NCBI Taxonomy" id="265072"/>
    <lineage>
        <taxon>Bacteria</taxon>
        <taxon>Pseudomonadati</taxon>
        <taxon>Pseudomonadota</taxon>
        <taxon>Betaproteobacteria</taxon>
        <taxon>Nitrosomonadales</taxon>
        <taxon>Methylophilaceae</taxon>
        <taxon>Methylobacillus</taxon>
    </lineage>
</organism>
<dbReference type="AlphaFoldDB" id="Q1H3K8"/>
<dbReference type="InterPro" id="IPR047137">
    <property type="entry name" value="ORF3"/>
</dbReference>
<dbReference type="eggNOG" id="COG5637">
    <property type="taxonomic scope" value="Bacteria"/>
</dbReference>
<evidence type="ECO:0000256" key="1">
    <source>
        <dbReference type="ARBA" id="ARBA00008918"/>
    </source>
</evidence>
<dbReference type="KEGG" id="mfa:Mfla_0659"/>
<evidence type="ECO:0000313" key="3">
    <source>
        <dbReference type="EMBL" id="ABE48929.1"/>
    </source>
</evidence>
<dbReference type="OrthoDB" id="3695445at2"/>
<dbReference type="Gene3D" id="3.30.530.20">
    <property type="match status" value="1"/>
</dbReference>
<dbReference type="SUPFAM" id="SSF55961">
    <property type="entry name" value="Bet v1-like"/>
    <property type="match status" value="1"/>
</dbReference>
<reference evidence="3 4" key="1">
    <citation type="submission" date="2006-03" db="EMBL/GenBank/DDBJ databases">
        <title>Complete sequence of Methylobacillus flagellatus KT.</title>
        <authorList>
            <consortium name="US DOE Joint Genome Institute"/>
            <person name="Copeland A."/>
            <person name="Lucas S."/>
            <person name="Lapidus A."/>
            <person name="Barry K."/>
            <person name="Detter J.C."/>
            <person name="Glavina del Rio T."/>
            <person name="Hammon N."/>
            <person name="Israni S."/>
            <person name="Dalin E."/>
            <person name="Tice H."/>
            <person name="Pitluck S."/>
            <person name="Brettin T."/>
            <person name="Bruce D."/>
            <person name="Han C."/>
            <person name="Tapia R."/>
            <person name="Saunders E."/>
            <person name="Gilna P."/>
            <person name="Schmutz J."/>
            <person name="Larimer F."/>
            <person name="Land M."/>
            <person name="Kyrpides N."/>
            <person name="Anderson I."/>
            <person name="Richardson P."/>
        </authorList>
    </citation>
    <scope>NUCLEOTIDE SEQUENCE [LARGE SCALE GENOMIC DNA]</scope>
    <source>
        <strain evidence="4">KT / ATCC 51484 / DSM 6875</strain>
    </source>
</reference>
<gene>
    <name evidence="3" type="ordered locus">Mfla_0659</name>
</gene>
<dbReference type="PANTHER" id="PTHR33824">
    <property type="entry name" value="POLYKETIDE CYCLASE/DEHYDRASE AND LIPID TRANSPORT SUPERFAMILY PROTEIN"/>
    <property type="match status" value="1"/>
</dbReference>
<feature type="domain" description="Coenzyme Q-binding protein COQ10 START" evidence="2">
    <location>
        <begin position="10"/>
        <end position="127"/>
    </location>
</feature>
<dbReference type="InterPro" id="IPR005031">
    <property type="entry name" value="COQ10_START"/>
</dbReference>
<dbReference type="Proteomes" id="UP000002440">
    <property type="component" value="Chromosome"/>
</dbReference>
<accession>Q1H3K8</accession>
<evidence type="ECO:0000313" key="4">
    <source>
        <dbReference type="Proteomes" id="UP000002440"/>
    </source>
</evidence>
<dbReference type="HOGENOM" id="CLU_079860_3_1_4"/>
<comment type="similarity">
    <text evidence="1">Belongs to the ribosome association toxin RatA family.</text>
</comment>
<keyword evidence="4" id="KW-1185">Reference proteome</keyword>
<dbReference type="Pfam" id="PF03364">
    <property type="entry name" value="Polyketide_cyc"/>
    <property type="match status" value="1"/>
</dbReference>
<dbReference type="RefSeq" id="WP_011479026.1">
    <property type="nucleotide sequence ID" value="NC_007947.1"/>
</dbReference>
<dbReference type="PANTHER" id="PTHR33824:SF7">
    <property type="entry name" value="POLYKETIDE CYCLASE_DEHYDRASE AND LIPID TRANSPORT SUPERFAMILY PROTEIN"/>
    <property type="match status" value="1"/>
</dbReference>
<dbReference type="CDD" id="cd07817">
    <property type="entry name" value="SRPBCC_8"/>
    <property type="match status" value="1"/>
</dbReference>
<sequence length="158" mass="18142">MPRLENTIDIKVPVNIAYNQWTQFETFPNFMSSVLQVKQLDDSHVWWQVEIGGHAIEWETEIIEQVPDDHIAWRSVSGPRHLGLVSFKHVDIHATRVHVEIEYEADMKAEVSATMTGLLEQKISEALTCYRQLLESRKRPAGGWRGRIAVGTDNAVRH</sequence>
<dbReference type="STRING" id="265072.Mfla_0659"/>
<dbReference type="EMBL" id="CP000284">
    <property type="protein sequence ID" value="ABE48929.1"/>
    <property type="molecule type" value="Genomic_DNA"/>
</dbReference>
<dbReference type="InterPro" id="IPR023393">
    <property type="entry name" value="START-like_dom_sf"/>
</dbReference>
<evidence type="ECO:0000259" key="2">
    <source>
        <dbReference type="Pfam" id="PF03364"/>
    </source>
</evidence>
<protein>
    <submittedName>
        <fullName evidence="3">Cyclase/dehydrase</fullName>
    </submittedName>
</protein>
<proteinExistence type="inferred from homology"/>
<name>Q1H3K8_METFK</name>